<reference evidence="2 3" key="1">
    <citation type="submission" date="2019-02" db="EMBL/GenBank/DDBJ databases">
        <title>Deep-cultivation of Planctomycetes and their phenomic and genomic characterization uncovers novel biology.</title>
        <authorList>
            <person name="Wiegand S."/>
            <person name="Jogler M."/>
            <person name="Boedeker C."/>
            <person name="Pinto D."/>
            <person name="Vollmers J."/>
            <person name="Rivas-Marin E."/>
            <person name="Kohn T."/>
            <person name="Peeters S.H."/>
            <person name="Heuer A."/>
            <person name="Rast P."/>
            <person name="Oberbeckmann S."/>
            <person name="Bunk B."/>
            <person name="Jeske O."/>
            <person name="Meyerdierks A."/>
            <person name="Storesund J.E."/>
            <person name="Kallscheuer N."/>
            <person name="Luecker S."/>
            <person name="Lage O.M."/>
            <person name="Pohl T."/>
            <person name="Merkel B.J."/>
            <person name="Hornburger P."/>
            <person name="Mueller R.-W."/>
            <person name="Bruemmer F."/>
            <person name="Labrenz M."/>
            <person name="Spormann A.M."/>
            <person name="Op den Camp H."/>
            <person name="Overmann J."/>
            <person name="Amann R."/>
            <person name="Jetten M.S.M."/>
            <person name="Mascher T."/>
            <person name="Medema M.H."/>
            <person name="Devos D.P."/>
            <person name="Kaster A.-K."/>
            <person name="Ovreas L."/>
            <person name="Rohde M."/>
            <person name="Galperin M.Y."/>
            <person name="Jogler C."/>
        </authorList>
    </citation>
    <scope>NUCLEOTIDE SEQUENCE [LARGE SCALE GENOMIC DNA]</scope>
    <source>
        <strain evidence="2 3">Spa11</strain>
    </source>
</reference>
<organism evidence="2 3">
    <name type="scientific">Botrimarina mediterranea</name>
    <dbReference type="NCBI Taxonomy" id="2528022"/>
    <lineage>
        <taxon>Bacteria</taxon>
        <taxon>Pseudomonadati</taxon>
        <taxon>Planctomycetota</taxon>
        <taxon>Planctomycetia</taxon>
        <taxon>Pirellulales</taxon>
        <taxon>Lacipirellulaceae</taxon>
        <taxon>Botrimarina</taxon>
    </lineage>
</organism>
<dbReference type="SUPFAM" id="SSF47413">
    <property type="entry name" value="lambda repressor-like DNA-binding domains"/>
    <property type="match status" value="1"/>
</dbReference>
<keyword evidence="3" id="KW-1185">Reference proteome</keyword>
<proteinExistence type="predicted"/>
<dbReference type="Gene3D" id="1.10.260.40">
    <property type="entry name" value="lambda repressor-like DNA-binding domains"/>
    <property type="match status" value="1"/>
</dbReference>
<protein>
    <recommendedName>
        <fullName evidence="1">HigA2-like helix-turn-helix domain-containing protein</fullName>
    </recommendedName>
</protein>
<evidence type="ECO:0000259" key="1">
    <source>
        <dbReference type="Pfam" id="PF13744"/>
    </source>
</evidence>
<dbReference type="InterPro" id="IPR010982">
    <property type="entry name" value="Lambda_DNA-bd_dom_sf"/>
</dbReference>
<name>A0A518K5Z6_9BACT</name>
<dbReference type="Pfam" id="PF13744">
    <property type="entry name" value="HTH_37"/>
    <property type="match status" value="1"/>
</dbReference>
<accession>A0A518K5Z6</accession>
<dbReference type="KEGG" id="bmei:Spa11_14010"/>
<dbReference type="EMBL" id="CP036349">
    <property type="protein sequence ID" value="QDV73205.1"/>
    <property type="molecule type" value="Genomic_DNA"/>
</dbReference>
<dbReference type="AlphaFoldDB" id="A0A518K5Z6"/>
<evidence type="ECO:0000313" key="3">
    <source>
        <dbReference type="Proteomes" id="UP000316426"/>
    </source>
</evidence>
<dbReference type="GO" id="GO:0003677">
    <property type="term" value="F:DNA binding"/>
    <property type="evidence" value="ECO:0007669"/>
    <property type="project" value="InterPro"/>
</dbReference>
<dbReference type="Proteomes" id="UP000316426">
    <property type="component" value="Chromosome"/>
</dbReference>
<dbReference type="InterPro" id="IPR039554">
    <property type="entry name" value="HigA2-like_HTH"/>
</dbReference>
<feature type="domain" description="HigA2-like helix-turn-helix" evidence="1">
    <location>
        <begin position="1"/>
        <end position="40"/>
    </location>
</feature>
<gene>
    <name evidence="2" type="ORF">Spa11_14010</name>
</gene>
<sequence length="56" mass="6287">MLDIQQPQVSDLLTGKVSKMTVDKLTKYLYRLGVNVELDAKPMAKSRKKLHGTEVA</sequence>
<evidence type="ECO:0000313" key="2">
    <source>
        <dbReference type="EMBL" id="QDV73205.1"/>
    </source>
</evidence>